<protein>
    <submittedName>
        <fullName evidence="1">Uncharacterized protein</fullName>
    </submittedName>
</protein>
<reference evidence="1" key="1">
    <citation type="journal article" date="2021" name="Proc. Natl. Acad. Sci. U.S.A.">
        <title>A Catalog of Tens of Thousands of Viruses from Human Metagenomes Reveals Hidden Associations with Chronic Diseases.</title>
        <authorList>
            <person name="Tisza M.J."/>
            <person name="Buck C.B."/>
        </authorList>
    </citation>
    <scope>NUCLEOTIDE SEQUENCE</scope>
    <source>
        <strain evidence="1">Ctpjm1</strain>
    </source>
</reference>
<dbReference type="EMBL" id="BK015208">
    <property type="protein sequence ID" value="DAD96066.1"/>
    <property type="molecule type" value="Genomic_DNA"/>
</dbReference>
<name>A0A8S5NP67_9CAUD</name>
<proteinExistence type="predicted"/>
<sequence>MLVQIDVDVDEVLDSLCEPERKELAEELFEEFGMQKEWEIPGDARLLVCLAQMECLDLKLPHYLRELLYRLTGAEFGA</sequence>
<accession>A0A8S5NP67</accession>
<evidence type="ECO:0000313" key="1">
    <source>
        <dbReference type="EMBL" id="DAD96066.1"/>
    </source>
</evidence>
<organism evidence="1">
    <name type="scientific">Myoviridae sp. ctpjm1</name>
    <dbReference type="NCBI Taxonomy" id="2826699"/>
    <lineage>
        <taxon>Viruses</taxon>
        <taxon>Duplodnaviria</taxon>
        <taxon>Heunggongvirae</taxon>
        <taxon>Uroviricota</taxon>
        <taxon>Caudoviricetes</taxon>
    </lineage>
</organism>